<evidence type="ECO:0000313" key="3">
    <source>
        <dbReference type="EMBL" id="CAH1248436.1"/>
    </source>
</evidence>
<gene>
    <name evidence="3" type="primary">Hypp8144</name>
    <name evidence="3" type="ORF">BLAG_LOCUS9773</name>
</gene>
<reference evidence="3" key="1">
    <citation type="submission" date="2022-01" db="EMBL/GenBank/DDBJ databases">
        <authorList>
            <person name="Braso-Vives M."/>
        </authorList>
    </citation>
    <scope>NUCLEOTIDE SEQUENCE</scope>
</reference>
<dbReference type="Gene3D" id="1.20.5.340">
    <property type="match status" value="1"/>
</dbReference>
<feature type="coiled-coil region" evidence="1">
    <location>
        <begin position="27"/>
        <end position="159"/>
    </location>
</feature>
<dbReference type="AlphaFoldDB" id="A0A8K0EE94"/>
<name>A0A8K0EE94_BRALA</name>
<feature type="compositionally biased region" description="Pro residues" evidence="2">
    <location>
        <begin position="248"/>
        <end position="258"/>
    </location>
</feature>
<evidence type="ECO:0000313" key="4">
    <source>
        <dbReference type="Proteomes" id="UP000838412"/>
    </source>
</evidence>
<proteinExistence type="predicted"/>
<accession>A0A8K0EE94</accession>
<dbReference type="EMBL" id="OV696701">
    <property type="protein sequence ID" value="CAH1248436.1"/>
    <property type="molecule type" value="Genomic_DNA"/>
</dbReference>
<protein>
    <submittedName>
        <fullName evidence="3">Hypp8144 protein</fullName>
    </submittedName>
</protein>
<evidence type="ECO:0000256" key="1">
    <source>
        <dbReference type="SAM" id="Coils"/>
    </source>
</evidence>
<organism evidence="3 4">
    <name type="scientific">Branchiostoma lanceolatum</name>
    <name type="common">Common lancelet</name>
    <name type="synonym">Amphioxus lanceolatum</name>
    <dbReference type="NCBI Taxonomy" id="7740"/>
    <lineage>
        <taxon>Eukaryota</taxon>
        <taxon>Metazoa</taxon>
        <taxon>Chordata</taxon>
        <taxon>Cephalochordata</taxon>
        <taxon>Leptocardii</taxon>
        <taxon>Amphioxiformes</taxon>
        <taxon>Branchiostomatidae</taxon>
        <taxon>Branchiostoma</taxon>
    </lineage>
</organism>
<evidence type="ECO:0000256" key="2">
    <source>
        <dbReference type="SAM" id="MobiDB-lite"/>
    </source>
</evidence>
<keyword evidence="4" id="KW-1185">Reference proteome</keyword>
<keyword evidence="1" id="KW-0175">Coiled coil</keyword>
<sequence length="359" mass="41634">MYLTPIQQKDFILRHMADLYKNMHKVISDRERQLVETEDDIRKLSEELSHREDDVIRMGTEIEMSASRVEDLTAEVRCLEAELAQHREAALSAQDEVSDEEYQRLEAQTELEEVRGQMEAAKRKASKLQVAVDTRETLCAELHKKMNQLQADLKKRDQETQRRFLEMYEKGRAAEQFEQSENLLYDAMTAPAQVRTQRNSTGEQGENGGPAPGQVRTGVQHLDRWERGYSTWLGDNRGPAPGQAGPVKPRPQRAPSPRPVRRQPSSLPHGQVNVNALLRRIKQLEEQLIQARGDQRSESYRKGEKAESDVQVKLRVLRDAVFYYLVEREREQNLQMILEICNYNDKQKKMIIKTLKQKD</sequence>
<feature type="region of interest" description="Disordered" evidence="2">
    <location>
        <begin position="196"/>
        <end position="216"/>
    </location>
</feature>
<dbReference type="Proteomes" id="UP000838412">
    <property type="component" value="Chromosome 16"/>
</dbReference>
<feature type="region of interest" description="Disordered" evidence="2">
    <location>
        <begin position="230"/>
        <end position="271"/>
    </location>
</feature>
<dbReference type="OrthoDB" id="5983382at2759"/>